<feature type="non-terminal residue" evidence="1">
    <location>
        <position position="1"/>
    </location>
</feature>
<dbReference type="OrthoDB" id="10072301at2759"/>
<evidence type="ECO:0000313" key="2">
    <source>
        <dbReference type="Proteomes" id="UP000316079"/>
    </source>
</evidence>
<proteinExistence type="predicted"/>
<name>A0A553RK51_9TELE</name>
<organism evidence="1 2">
    <name type="scientific">Danionella cerebrum</name>
    <dbReference type="NCBI Taxonomy" id="2873325"/>
    <lineage>
        <taxon>Eukaryota</taxon>
        <taxon>Metazoa</taxon>
        <taxon>Chordata</taxon>
        <taxon>Craniata</taxon>
        <taxon>Vertebrata</taxon>
        <taxon>Euteleostomi</taxon>
        <taxon>Actinopterygii</taxon>
        <taxon>Neopterygii</taxon>
        <taxon>Teleostei</taxon>
        <taxon>Ostariophysi</taxon>
        <taxon>Cypriniformes</taxon>
        <taxon>Danionidae</taxon>
        <taxon>Danioninae</taxon>
        <taxon>Danionella</taxon>
    </lineage>
</organism>
<feature type="non-terminal residue" evidence="1">
    <location>
        <position position="237"/>
    </location>
</feature>
<sequence>ELLQTRFLLFPRVIRTQEHIRPPVGRVKAPVASPVLQRFVTVHHELVCRVHESAVHALDAGRVGARVQLRHQQTLALPEALVVDLEALLGELQLDRTERLLLGVRWDLQLVRGAARAVNVQIIAHGVDLLEREIPQHRVEDLRQAQALLAAHHEARDGLGLQDGLAPFGGAVGRDEERSGHHRRRLHGRDVQHGLWDLFTVLLEEQVVLPSGRERGRSSERDHGAQVKLFESLLQSR</sequence>
<protein>
    <submittedName>
        <fullName evidence="1">Uncharacterized protein</fullName>
    </submittedName>
</protein>
<comment type="caution">
    <text evidence="1">The sequence shown here is derived from an EMBL/GenBank/DDBJ whole genome shotgun (WGS) entry which is preliminary data.</text>
</comment>
<reference evidence="1 2" key="1">
    <citation type="journal article" date="2019" name="Sci. Data">
        <title>Hybrid genome assembly and annotation of Danionella translucida.</title>
        <authorList>
            <person name="Kadobianskyi M."/>
            <person name="Schulze L."/>
            <person name="Schuelke M."/>
            <person name="Judkewitz B."/>
        </authorList>
    </citation>
    <scope>NUCLEOTIDE SEQUENCE [LARGE SCALE GENOMIC DNA]</scope>
    <source>
        <strain evidence="1 2">Bolton</strain>
    </source>
</reference>
<keyword evidence="2" id="KW-1185">Reference proteome</keyword>
<accession>A0A553RK51</accession>
<evidence type="ECO:0000313" key="1">
    <source>
        <dbReference type="EMBL" id="TRZ02556.1"/>
    </source>
</evidence>
<dbReference type="EMBL" id="SRMA01023915">
    <property type="protein sequence ID" value="TRZ02556.1"/>
    <property type="molecule type" value="Genomic_DNA"/>
</dbReference>
<gene>
    <name evidence="1" type="ORF">DNTS_033784</name>
</gene>
<dbReference type="Proteomes" id="UP000316079">
    <property type="component" value="Unassembled WGS sequence"/>
</dbReference>
<dbReference type="AlphaFoldDB" id="A0A553RK51"/>